<dbReference type="GeneID" id="109713852"/>
<keyword evidence="5" id="KW-0539">Nucleus</keyword>
<sequence>MLLTLENTDSCSFYCFITQEARITAAFMALSYQSSWETLAHLNPEIGGAFHEPQSEVADALLGFFCDPIDASTFPIDSLFDSSPESYFYAETETETVPLPSLSHSSLSAPSILALTPDLYPPCDKFDLYRCPKRPRSCGDLFRPSNLVFEQPGSYIRHIAAGAMMGGCRSSDFLSEFAAAPPLAVGMQERKAGSGCLSAQSAAARERRKRISEKTQELGKLIPGGNKMNTAEMFQSAYKYVSFLQAQVGILSLMGSIQERGKVPLLVEQQLQLLLESTTIQEKLYGEGNCLVPNKIVDTMAKDKEIKSNMLVSRDLDRFIESMR</sequence>
<dbReference type="PROSITE" id="PS50888">
    <property type="entry name" value="BHLH"/>
    <property type="match status" value="1"/>
</dbReference>
<keyword evidence="7" id="KW-1185">Reference proteome</keyword>
<dbReference type="AlphaFoldDB" id="A0A6P5FCJ9"/>
<dbReference type="Gene3D" id="4.10.280.10">
    <property type="entry name" value="Helix-loop-helix DNA-binding domain"/>
    <property type="match status" value="1"/>
</dbReference>
<dbReference type="SUPFAM" id="SSF47459">
    <property type="entry name" value="HLH, helix-loop-helix DNA-binding domain"/>
    <property type="match status" value="1"/>
</dbReference>
<reference evidence="8" key="2">
    <citation type="submission" date="2025-08" db="UniProtKB">
        <authorList>
            <consortium name="RefSeq"/>
        </authorList>
    </citation>
    <scope>IDENTIFICATION</scope>
    <source>
        <tissue evidence="8">Leaf</tissue>
    </source>
</reference>
<keyword evidence="4" id="KW-0804">Transcription</keyword>
<dbReference type="SMART" id="SM00353">
    <property type="entry name" value="HLH"/>
    <property type="match status" value="1"/>
</dbReference>
<evidence type="ECO:0000313" key="7">
    <source>
        <dbReference type="Proteomes" id="UP000515123"/>
    </source>
</evidence>
<evidence type="ECO:0000259" key="6">
    <source>
        <dbReference type="PROSITE" id="PS50888"/>
    </source>
</evidence>
<dbReference type="InterPro" id="IPR045843">
    <property type="entry name" value="IND-like"/>
</dbReference>
<dbReference type="GO" id="GO:0000978">
    <property type="term" value="F:RNA polymerase II cis-regulatory region sequence-specific DNA binding"/>
    <property type="evidence" value="ECO:0007669"/>
    <property type="project" value="TreeGrafter"/>
</dbReference>
<dbReference type="Proteomes" id="UP000515123">
    <property type="component" value="Linkage group 8"/>
</dbReference>
<name>A0A6P5FCJ9_ANACO</name>
<reference evidence="7" key="1">
    <citation type="journal article" date="2015" name="Nat. Genet.">
        <title>The pineapple genome and the evolution of CAM photosynthesis.</title>
        <authorList>
            <person name="Ming R."/>
            <person name="VanBuren R."/>
            <person name="Wai C.M."/>
            <person name="Tang H."/>
            <person name="Schatz M.C."/>
            <person name="Bowers J.E."/>
            <person name="Lyons E."/>
            <person name="Wang M.L."/>
            <person name="Chen J."/>
            <person name="Biggers E."/>
            <person name="Zhang J."/>
            <person name="Huang L."/>
            <person name="Zhang L."/>
            <person name="Miao W."/>
            <person name="Zhang J."/>
            <person name="Ye Z."/>
            <person name="Miao C."/>
            <person name="Lin Z."/>
            <person name="Wang H."/>
            <person name="Zhou H."/>
            <person name="Yim W.C."/>
            <person name="Priest H.D."/>
            <person name="Zheng C."/>
            <person name="Woodhouse M."/>
            <person name="Edger P.P."/>
            <person name="Guyot R."/>
            <person name="Guo H.B."/>
            <person name="Guo H."/>
            <person name="Zheng G."/>
            <person name="Singh R."/>
            <person name="Sharma A."/>
            <person name="Min X."/>
            <person name="Zheng Y."/>
            <person name="Lee H."/>
            <person name="Gurtowski J."/>
            <person name="Sedlazeck F.J."/>
            <person name="Harkess A."/>
            <person name="McKain M.R."/>
            <person name="Liao Z."/>
            <person name="Fang J."/>
            <person name="Liu J."/>
            <person name="Zhang X."/>
            <person name="Zhang Q."/>
            <person name="Hu W."/>
            <person name="Qin Y."/>
            <person name="Wang K."/>
            <person name="Chen L.Y."/>
            <person name="Shirley N."/>
            <person name="Lin Y.R."/>
            <person name="Liu L.Y."/>
            <person name="Hernandez A.G."/>
            <person name="Wright C.L."/>
            <person name="Bulone V."/>
            <person name="Tuskan G.A."/>
            <person name="Heath K."/>
            <person name="Zee F."/>
            <person name="Moore P.H."/>
            <person name="Sunkar R."/>
            <person name="Leebens-Mack J.H."/>
            <person name="Mockler T."/>
            <person name="Bennetzen J.L."/>
            <person name="Freeling M."/>
            <person name="Sankoff D."/>
            <person name="Paterson A.H."/>
            <person name="Zhu X."/>
            <person name="Yang X."/>
            <person name="Smith J.A."/>
            <person name="Cushman J.C."/>
            <person name="Paull R.E."/>
            <person name="Yu Q."/>
        </authorList>
    </citation>
    <scope>NUCLEOTIDE SEQUENCE [LARGE SCALE GENOMIC DNA]</scope>
    <source>
        <strain evidence="7">cv. F153</strain>
    </source>
</reference>
<evidence type="ECO:0000256" key="4">
    <source>
        <dbReference type="ARBA" id="ARBA00023163"/>
    </source>
</evidence>
<comment type="subcellular location">
    <subcellularLocation>
        <location evidence="1">Nucleus</location>
    </subcellularLocation>
</comment>
<dbReference type="InterPro" id="IPR036638">
    <property type="entry name" value="HLH_DNA-bd_sf"/>
</dbReference>
<dbReference type="CDD" id="cd11393">
    <property type="entry name" value="bHLH_AtbHLH_like"/>
    <property type="match status" value="1"/>
</dbReference>
<evidence type="ECO:0000256" key="3">
    <source>
        <dbReference type="ARBA" id="ARBA00023015"/>
    </source>
</evidence>
<organism evidence="7 8">
    <name type="scientific">Ananas comosus</name>
    <name type="common">Pineapple</name>
    <name type="synonym">Ananas ananas</name>
    <dbReference type="NCBI Taxonomy" id="4615"/>
    <lineage>
        <taxon>Eukaryota</taxon>
        <taxon>Viridiplantae</taxon>
        <taxon>Streptophyta</taxon>
        <taxon>Embryophyta</taxon>
        <taxon>Tracheophyta</taxon>
        <taxon>Spermatophyta</taxon>
        <taxon>Magnoliopsida</taxon>
        <taxon>Liliopsida</taxon>
        <taxon>Poales</taxon>
        <taxon>Bromeliaceae</taxon>
        <taxon>Bromelioideae</taxon>
        <taxon>Ananas</taxon>
    </lineage>
</organism>
<comment type="similarity">
    <text evidence="2">Belongs to the bHLH protein family.</text>
</comment>
<feature type="domain" description="BHLH" evidence="6">
    <location>
        <begin position="195"/>
        <end position="244"/>
    </location>
</feature>
<accession>A0A6P5FCJ9</accession>
<evidence type="ECO:0000256" key="5">
    <source>
        <dbReference type="ARBA" id="ARBA00023242"/>
    </source>
</evidence>
<evidence type="ECO:0000256" key="2">
    <source>
        <dbReference type="ARBA" id="ARBA00005510"/>
    </source>
</evidence>
<dbReference type="PANTHER" id="PTHR16223:SF49">
    <property type="entry name" value="TRANSCRIPTION FACTOR BHLH52-RELATED"/>
    <property type="match status" value="1"/>
</dbReference>
<dbReference type="GO" id="GO:0046983">
    <property type="term" value="F:protein dimerization activity"/>
    <property type="evidence" value="ECO:0007669"/>
    <property type="project" value="InterPro"/>
</dbReference>
<evidence type="ECO:0000256" key="1">
    <source>
        <dbReference type="ARBA" id="ARBA00004123"/>
    </source>
</evidence>
<dbReference type="InterPro" id="IPR011598">
    <property type="entry name" value="bHLH_dom"/>
</dbReference>
<dbReference type="OrthoDB" id="1921534at2759"/>
<dbReference type="GO" id="GO:0000981">
    <property type="term" value="F:DNA-binding transcription factor activity, RNA polymerase II-specific"/>
    <property type="evidence" value="ECO:0007669"/>
    <property type="project" value="TreeGrafter"/>
</dbReference>
<evidence type="ECO:0000313" key="8">
    <source>
        <dbReference type="RefSeq" id="XP_020093684.1"/>
    </source>
</evidence>
<dbReference type="PANTHER" id="PTHR16223">
    <property type="entry name" value="TRANSCRIPTION FACTOR BHLH83-RELATED"/>
    <property type="match status" value="1"/>
</dbReference>
<proteinExistence type="inferred from homology"/>
<dbReference type="GO" id="GO:0005634">
    <property type="term" value="C:nucleus"/>
    <property type="evidence" value="ECO:0007669"/>
    <property type="project" value="UniProtKB-SubCell"/>
</dbReference>
<dbReference type="RefSeq" id="XP_020093684.1">
    <property type="nucleotide sequence ID" value="XM_020238095.1"/>
</dbReference>
<dbReference type="Pfam" id="PF00010">
    <property type="entry name" value="HLH"/>
    <property type="match status" value="1"/>
</dbReference>
<keyword evidence="3" id="KW-0805">Transcription regulation</keyword>
<protein>
    <submittedName>
        <fullName evidence="8">Uncharacterized protein LOC109713852 isoform X1</fullName>
    </submittedName>
</protein>
<gene>
    <name evidence="8" type="primary">LOC109713852</name>
</gene>
<dbReference type="InterPro" id="IPR045239">
    <property type="entry name" value="bHLH95_bHLH"/>
</dbReference>